<proteinExistence type="predicted"/>
<dbReference type="VEuPathDB" id="FungiDB:KRP22_1180"/>
<name>H3GYY5_PHYRM</name>
<evidence type="ECO:0000313" key="4">
    <source>
        <dbReference type="Proteomes" id="UP000005238"/>
    </source>
</evidence>
<dbReference type="OMA" id="EMVIAQC"/>
<evidence type="ECO:0000313" key="3">
    <source>
        <dbReference type="EnsemblProtists" id="Phyra82958"/>
    </source>
</evidence>
<feature type="compositionally biased region" description="Basic and acidic residues" evidence="2">
    <location>
        <begin position="180"/>
        <end position="197"/>
    </location>
</feature>
<feature type="coiled-coil region" evidence="1">
    <location>
        <begin position="254"/>
        <end position="366"/>
    </location>
</feature>
<dbReference type="InParanoid" id="H3GYY5"/>
<feature type="region of interest" description="Disordered" evidence="2">
    <location>
        <begin position="166"/>
        <end position="207"/>
    </location>
</feature>
<organism evidence="3 4">
    <name type="scientific">Phytophthora ramorum</name>
    <name type="common">Sudden oak death agent</name>
    <dbReference type="NCBI Taxonomy" id="164328"/>
    <lineage>
        <taxon>Eukaryota</taxon>
        <taxon>Sar</taxon>
        <taxon>Stramenopiles</taxon>
        <taxon>Oomycota</taxon>
        <taxon>Peronosporomycetes</taxon>
        <taxon>Peronosporales</taxon>
        <taxon>Peronosporaceae</taxon>
        <taxon>Phytophthora</taxon>
    </lineage>
</organism>
<dbReference type="EnsemblProtists" id="Phyra82958">
    <property type="protein sequence ID" value="Phyra82958"/>
    <property type="gene ID" value="Phyra82958"/>
</dbReference>
<dbReference type="VEuPathDB" id="FungiDB:KRP23_1457"/>
<accession>H3GYY5</accession>
<evidence type="ECO:0000256" key="1">
    <source>
        <dbReference type="SAM" id="Coils"/>
    </source>
</evidence>
<keyword evidence="1" id="KW-0175">Coiled coil</keyword>
<reference evidence="3" key="2">
    <citation type="submission" date="2015-06" db="UniProtKB">
        <authorList>
            <consortium name="EnsemblProtists"/>
        </authorList>
    </citation>
    <scope>IDENTIFICATION</scope>
    <source>
        <strain evidence="3">Pr102</strain>
    </source>
</reference>
<evidence type="ECO:0000256" key="2">
    <source>
        <dbReference type="SAM" id="MobiDB-lite"/>
    </source>
</evidence>
<keyword evidence="4" id="KW-1185">Reference proteome</keyword>
<dbReference type="EMBL" id="DS566077">
    <property type="status" value="NOT_ANNOTATED_CDS"/>
    <property type="molecule type" value="Genomic_DNA"/>
</dbReference>
<dbReference type="AlphaFoldDB" id="H3GYY5"/>
<protein>
    <submittedName>
        <fullName evidence="3">Uncharacterized protein</fullName>
    </submittedName>
</protein>
<dbReference type="eggNOG" id="ENOG502S6AR">
    <property type="taxonomic scope" value="Eukaryota"/>
</dbReference>
<reference evidence="4" key="1">
    <citation type="journal article" date="2006" name="Science">
        <title>Phytophthora genome sequences uncover evolutionary origins and mechanisms of pathogenesis.</title>
        <authorList>
            <person name="Tyler B.M."/>
            <person name="Tripathy S."/>
            <person name="Zhang X."/>
            <person name="Dehal P."/>
            <person name="Jiang R.H."/>
            <person name="Aerts A."/>
            <person name="Arredondo F.D."/>
            <person name="Baxter L."/>
            <person name="Bensasson D."/>
            <person name="Beynon J.L."/>
            <person name="Chapman J."/>
            <person name="Damasceno C.M."/>
            <person name="Dorrance A.E."/>
            <person name="Dou D."/>
            <person name="Dickerman A.W."/>
            <person name="Dubchak I.L."/>
            <person name="Garbelotto M."/>
            <person name="Gijzen M."/>
            <person name="Gordon S.G."/>
            <person name="Govers F."/>
            <person name="Grunwald N.J."/>
            <person name="Huang W."/>
            <person name="Ivors K.L."/>
            <person name="Jones R.W."/>
            <person name="Kamoun S."/>
            <person name="Krampis K."/>
            <person name="Lamour K.H."/>
            <person name="Lee M.K."/>
            <person name="McDonald W.H."/>
            <person name="Medina M."/>
            <person name="Meijer H.J."/>
            <person name="Nordberg E.K."/>
            <person name="Maclean D.J."/>
            <person name="Ospina-Giraldo M.D."/>
            <person name="Morris P.F."/>
            <person name="Phuntumart V."/>
            <person name="Putnam N.H."/>
            <person name="Rash S."/>
            <person name="Rose J.K."/>
            <person name="Sakihama Y."/>
            <person name="Salamov A.A."/>
            <person name="Savidor A."/>
            <person name="Scheuring C.F."/>
            <person name="Smith B.M."/>
            <person name="Sobral B.W."/>
            <person name="Terry A."/>
            <person name="Torto-Alalibo T.A."/>
            <person name="Win J."/>
            <person name="Xu Z."/>
            <person name="Zhang H."/>
            <person name="Grigoriev I.V."/>
            <person name="Rokhsar D.S."/>
            <person name="Boore J.L."/>
        </authorList>
    </citation>
    <scope>NUCLEOTIDE SEQUENCE [LARGE SCALE GENOMIC DNA]</scope>
    <source>
        <strain evidence="4">Pr102</strain>
    </source>
</reference>
<dbReference type="HOGENOM" id="CLU_062949_0_0_1"/>
<sequence length="391" mass="43747">MKVLSENGGDTGAGPRLAHLEQLLQELTRWEECKRQQSVESASVSTRQQLLRDQLLQSRKRNPQEELAAAQVGRAKLCEEIGTLKQAKDHQAKQLDKYKFDLQALRESQAAMTKKMEELEASTWTAKQQYIRSLASRIKTSALVLQQLHTANGALFGAQLTEKRNEWEQDNRNERKHIRAGGEKENRVVKGSSEPKHAGSAAVSDRVPREDLVSESAALVAPASTNIIALVEQHTTSLNTSHETKKDEQQDAFFGESGRAIEELRSQIAKLKAEHADLNNKYKALTREHNKILNDGTTSAQEIKAKESKIEELLQMLEISRSKEHENSVVEGTEKSEDSSALEGRLKILEENLAQMNGYADQLEMVIAQCPSCTIKLQNESTQDSITNRAE</sequence>
<dbReference type="Proteomes" id="UP000005238">
    <property type="component" value="Unassembled WGS sequence"/>
</dbReference>